<sequence length="100" mass="10473">MNISGPAVATAWRAFQREYPGAALVVLHDELESALGVSGEGGGGGYTRVGVGIGRPVAREGGEVAKYVLRKMTGGEREALEGCVGGVMEELERLLEGERK</sequence>
<dbReference type="OrthoDB" id="1711136at2759"/>
<evidence type="ECO:0000313" key="1">
    <source>
        <dbReference type="EMBL" id="OAF63184.1"/>
    </source>
</evidence>
<dbReference type="Gene3D" id="3.40.50.1470">
    <property type="entry name" value="Peptidyl-tRNA hydrolase"/>
    <property type="match status" value="2"/>
</dbReference>
<dbReference type="EMBL" id="KV441386">
    <property type="protein sequence ID" value="OAF63184.1"/>
    <property type="molecule type" value="Genomic_DNA"/>
</dbReference>
<accession>A0A177APP2</accession>
<dbReference type="GO" id="GO:0004045">
    <property type="term" value="F:peptidyl-tRNA hydrolase activity"/>
    <property type="evidence" value="ECO:0007669"/>
    <property type="project" value="InterPro"/>
</dbReference>
<reference evidence="1" key="1">
    <citation type="submission" date="2016-03" db="EMBL/GenBank/DDBJ databases">
        <title>Updated assembly of Pseudogymnoascus destructans, the fungus causing white-nose syndrome of bats.</title>
        <authorList>
            <person name="Palmer J.M."/>
            <person name="Drees K.P."/>
            <person name="Foster J.T."/>
            <person name="Lindner D.L."/>
        </authorList>
    </citation>
    <scope>NUCLEOTIDE SEQUENCE [LARGE SCALE GENOMIC DNA]</scope>
    <source>
        <strain evidence="1">20631-21</strain>
    </source>
</reference>
<organism evidence="1">
    <name type="scientific">Pseudogymnoascus destructans</name>
    <dbReference type="NCBI Taxonomy" id="655981"/>
    <lineage>
        <taxon>Eukaryota</taxon>
        <taxon>Fungi</taxon>
        <taxon>Dikarya</taxon>
        <taxon>Ascomycota</taxon>
        <taxon>Pezizomycotina</taxon>
        <taxon>Leotiomycetes</taxon>
        <taxon>Thelebolales</taxon>
        <taxon>Thelebolaceae</taxon>
        <taxon>Pseudogymnoascus</taxon>
    </lineage>
</organism>
<dbReference type="SUPFAM" id="SSF53178">
    <property type="entry name" value="Peptidyl-tRNA hydrolase-like"/>
    <property type="match status" value="1"/>
</dbReference>
<keyword evidence="1" id="KW-0378">Hydrolase</keyword>
<dbReference type="GeneID" id="36283726"/>
<proteinExistence type="predicted"/>
<dbReference type="Proteomes" id="UP000077154">
    <property type="component" value="Unassembled WGS sequence"/>
</dbReference>
<protein>
    <submittedName>
        <fullName evidence="1">Aminoacyl-tRNA hydrolase</fullName>
    </submittedName>
</protein>
<dbReference type="AlphaFoldDB" id="A0A177APP2"/>
<name>A0A177APP2_9PEZI</name>
<dbReference type="RefSeq" id="XP_024328454.1">
    <property type="nucleotide sequence ID" value="XM_024464320.1"/>
</dbReference>
<dbReference type="InterPro" id="IPR036416">
    <property type="entry name" value="Pept_tRNA_hydro_sf"/>
</dbReference>
<gene>
    <name evidence="1" type="primary">PTH1</name>
    <name evidence="1" type="ORF">VC83_00632</name>
</gene>